<feature type="domain" description="BPL/LPL catalytic" evidence="1">
    <location>
        <begin position="13"/>
        <end position="203"/>
    </location>
</feature>
<dbReference type="Gene3D" id="3.30.930.10">
    <property type="entry name" value="Bira Bifunctional Protein, Domain 2"/>
    <property type="match status" value="1"/>
</dbReference>
<keyword evidence="2" id="KW-0012">Acyltransferase</keyword>
<dbReference type="PROSITE" id="PS51733">
    <property type="entry name" value="BPL_LPL_CATALYTIC"/>
    <property type="match status" value="1"/>
</dbReference>
<proteinExistence type="predicted"/>
<reference evidence="2 3" key="1">
    <citation type="submission" date="2019-08" db="EMBL/GenBank/DDBJ databases">
        <title>Deep-cultivation of Planctomycetes and their phenomic and genomic characterization uncovers novel biology.</title>
        <authorList>
            <person name="Wiegand S."/>
            <person name="Jogler M."/>
            <person name="Boedeker C."/>
            <person name="Pinto D."/>
            <person name="Vollmers J."/>
            <person name="Rivas-Marin E."/>
            <person name="Kohn T."/>
            <person name="Peeters S.H."/>
            <person name="Heuer A."/>
            <person name="Rast P."/>
            <person name="Oberbeckmann S."/>
            <person name="Bunk B."/>
            <person name="Jeske O."/>
            <person name="Meyerdierks A."/>
            <person name="Storesund J.E."/>
            <person name="Kallscheuer N."/>
            <person name="Luecker S."/>
            <person name="Lage O.M."/>
            <person name="Pohl T."/>
            <person name="Merkel B.J."/>
            <person name="Hornburger P."/>
            <person name="Mueller R.-W."/>
            <person name="Bruemmer F."/>
            <person name="Labrenz M."/>
            <person name="Spormann A.M."/>
            <person name="Op den Camp H."/>
            <person name="Overmann J."/>
            <person name="Amann R."/>
            <person name="Jetten M.S.M."/>
            <person name="Mascher T."/>
            <person name="Medema M.H."/>
            <person name="Devos D.P."/>
            <person name="Kaster A.-K."/>
            <person name="Ovreas L."/>
            <person name="Rohde M."/>
            <person name="Galperin M.Y."/>
            <person name="Jogler C."/>
        </authorList>
    </citation>
    <scope>NUCLEOTIDE SEQUENCE [LARGE SCALE GENOMIC DNA]</scope>
    <source>
        <strain evidence="2 3">FC18</strain>
    </source>
</reference>
<sequence>MAIDQAILESTVASGRTTLRFYGWSPATLSLGYFQKVADRQSHSPSESCPIVRRASGGGAIVHDDELTYSLCVATKGSIAKANAGLYDLVHNAILAALSEQGIAAELYEAAPDQEVKASKADPFLCFERRAVGDIILDGAKVGGSAQRRLKNALIQHGSLLLSRSRFAPELPGLKELSGKPIDESRLIESISAKVADAMQVKFVIGELSTDELNRAAEVESERFGSESWLNKK</sequence>
<name>A0A5B9PCR0_9BACT</name>
<dbReference type="EMBL" id="CP042912">
    <property type="protein sequence ID" value="QEG24118.1"/>
    <property type="molecule type" value="Genomic_DNA"/>
</dbReference>
<evidence type="ECO:0000313" key="3">
    <source>
        <dbReference type="Proteomes" id="UP000322214"/>
    </source>
</evidence>
<gene>
    <name evidence="2" type="primary">lipM</name>
    <name evidence="2" type="ORF">MFFC18_40340</name>
</gene>
<dbReference type="EC" id="2.3.1.181" evidence="2"/>
<dbReference type="Proteomes" id="UP000322214">
    <property type="component" value="Chromosome"/>
</dbReference>
<keyword evidence="3" id="KW-1185">Reference proteome</keyword>
<protein>
    <submittedName>
        <fullName evidence="2">Octanoyltransferase LipM</fullName>
        <ecNumber evidence="2">2.3.1.181</ecNumber>
    </submittedName>
</protein>
<dbReference type="InterPro" id="IPR045864">
    <property type="entry name" value="aa-tRNA-synth_II/BPL/LPL"/>
</dbReference>
<dbReference type="PANTHER" id="PTHR43679">
    <property type="entry name" value="OCTANOYLTRANSFERASE LIPM-RELATED"/>
    <property type="match status" value="1"/>
</dbReference>
<evidence type="ECO:0000259" key="1">
    <source>
        <dbReference type="PROSITE" id="PS51733"/>
    </source>
</evidence>
<accession>A0A5B9PCR0</accession>
<organism evidence="2 3">
    <name type="scientific">Mariniblastus fucicola</name>
    <dbReference type="NCBI Taxonomy" id="980251"/>
    <lineage>
        <taxon>Bacteria</taxon>
        <taxon>Pseudomonadati</taxon>
        <taxon>Planctomycetota</taxon>
        <taxon>Planctomycetia</taxon>
        <taxon>Pirellulales</taxon>
        <taxon>Pirellulaceae</taxon>
        <taxon>Mariniblastus</taxon>
    </lineage>
</organism>
<dbReference type="KEGG" id="mff:MFFC18_40340"/>
<dbReference type="AlphaFoldDB" id="A0A5B9PCR0"/>
<evidence type="ECO:0000313" key="2">
    <source>
        <dbReference type="EMBL" id="QEG24118.1"/>
    </source>
</evidence>
<dbReference type="GO" id="GO:0033819">
    <property type="term" value="F:lipoyl(octanoyl) transferase activity"/>
    <property type="evidence" value="ECO:0007669"/>
    <property type="project" value="UniProtKB-EC"/>
</dbReference>
<keyword evidence="2" id="KW-0808">Transferase</keyword>
<dbReference type="InterPro" id="IPR004143">
    <property type="entry name" value="BPL_LPL_catalytic"/>
</dbReference>
<dbReference type="STRING" id="980251.GCA_001642875_02224"/>
<dbReference type="Pfam" id="PF21948">
    <property type="entry name" value="LplA-B_cat"/>
    <property type="match status" value="1"/>
</dbReference>
<dbReference type="SUPFAM" id="SSF55681">
    <property type="entry name" value="Class II aaRS and biotin synthetases"/>
    <property type="match status" value="1"/>
</dbReference>
<dbReference type="PANTHER" id="PTHR43679:SF2">
    <property type="entry name" value="OCTANOYL-[GCVH]:PROTEIN N-OCTANOYLTRANSFERASE"/>
    <property type="match status" value="1"/>
</dbReference>
<dbReference type="InterPro" id="IPR050664">
    <property type="entry name" value="Octanoyltrans_LipM/LipL"/>
</dbReference>